<sequence length="60" mass="6751">MEAGREFGASELERALCLRSSQVRTWEQNGGTEPERWLWQRIALASSDNVPMERGVSLAS</sequence>
<gene>
    <name evidence="1" type="ORF">F3Y22_tig00010968pilonHSYRG00123</name>
</gene>
<evidence type="ECO:0000313" key="1">
    <source>
        <dbReference type="EMBL" id="KAE8724058.1"/>
    </source>
</evidence>
<name>A0A6A3C985_HIBSY</name>
<evidence type="ECO:0000313" key="2">
    <source>
        <dbReference type="Proteomes" id="UP000436088"/>
    </source>
</evidence>
<accession>A0A6A3C985</accession>
<proteinExistence type="predicted"/>
<dbReference type="Proteomes" id="UP000436088">
    <property type="component" value="Unassembled WGS sequence"/>
</dbReference>
<keyword evidence="2" id="KW-1185">Reference proteome</keyword>
<comment type="caution">
    <text evidence="1">The sequence shown here is derived from an EMBL/GenBank/DDBJ whole genome shotgun (WGS) entry which is preliminary data.</text>
</comment>
<organism evidence="1 2">
    <name type="scientific">Hibiscus syriacus</name>
    <name type="common">Rose of Sharon</name>
    <dbReference type="NCBI Taxonomy" id="106335"/>
    <lineage>
        <taxon>Eukaryota</taxon>
        <taxon>Viridiplantae</taxon>
        <taxon>Streptophyta</taxon>
        <taxon>Embryophyta</taxon>
        <taxon>Tracheophyta</taxon>
        <taxon>Spermatophyta</taxon>
        <taxon>Magnoliopsida</taxon>
        <taxon>eudicotyledons</taxon>
        <taxon>Gunneridae</taxon>
        <taxon>Pentapetalae</taxon>
        <taxon>rosids</taxon>
        <taxon>malvids</taxon>
        <taxon>Malvales</taxon>
        <taxon>Malvaceae</taxon>
        <taxon>Malvoideae</taxon>
        <taxon>Hibiscus</taxon>
    </lineage>
</organism>
<protein>
    <submittedName>
        <fullName evidence="1">Uncharacterized protein</fullName>
    </submittedName>
</protein>
<dbReference type="AlphaFoldDB" id="A0A6A3C985"/>
<dbReference type="EMBL" id="VEPZ02000488">
    <property type="protein sequence ID" value="KAE8724058.1"/>
    <property type="molecule type" value="Genomic_DNA"/>
</dbReference>
<reference evidence="1" key="1">
    <citation type="submission" date="2019-09" db="EMBL/GenBank/DDBJ databases">
        <title>Draft genome information of white flower Hibiscus syriacus.</title>
        <authorList>
            <person name="Kim Y.-M."/>
        </authorList>
    </citation>
    <scope>NUCLEOTIDE SEQUENCE [LARGE SCALE GENOMIC DNA]</scope>
    <source>
        <strain evidence="1">YM2019G1</strain>
    </source>
</reference>